<gene>
    <name evidence="1" type="ORF">SRB5_10990</name>
</gene>
<keyword evidence="2" id="KW-1185">Reference proteome</keyword>
<organism evidence="1 2">
    <name type="scientific">Streptomyces smaragdinus</name>
    <dbReference type="NCBI Taxonomy" id="2585196"/>
    <lineage>
        <taxon>Bacteria</taxon>
        <taxon>Bacillati</taxon>
        <taxon>Actinomycetota</taxon>
        <taxon>Actinomycetes</taxon>
        <taxon>Kitasatosporales</taxon>
        <taxon>Streptomycetaceae</taxon>
        <taxon>Streptomyces</taxon>
    </lineage>
</organism>
<sequence length="119" mass="13171">MAHETYRWNVTHRHTQGPERCSEVLTLGREGLSGRLRLVFRGGDGYGVQDGWLHAGAVVRYEDDTYLNLNLPSTARAFLDVLLADGADFTRTKELDGWGYLDAAHAEVQAARARKAAIG</sequence>
<dbReference type="Proteomes" id="UP000466345">
    <property type="component" value="Unassembled WGS sequence"/>
</dbReference>
<evidence type="ECO:0000313" key="1">
    <source>
        <dbReference type="EMBL" id="MQY10985.1"/>
    </source>
</evidence>
<reference evidence="1 2" key="1">
    <citation type="submission" date="2019-10" db="EMBL/GenBank/DDBJ databases">
        <title>Streptomyces smaragdinus sp. nov. and Streptomyces fabii sp. nov., isolated from the gut of fungus growing-termite Macrotermes natalensis.</title>
        <authorList>
            <person name="Schwitalla J."/>
            <person name="Benndorf R."/>
            <person name="Martin K."/>
            <person name="De Beer W."/>
            <person name="Kaster A.-K."/>
            <person name="Vollmers J."/>
            <person name="Poulsen M."/>
            <person name="Beemelmanns C."/>
        </authorList>
    </citation>
    <scope>NUCLEOTIDE SEQUENCE [LARGE SCALE GENOMIC DNA]</scope>
    <source>
        <strain evidence="1 2">RB5</strain>
    </source>
</reference>
<protein>
    <submittedName>
        <fullName evidence="1">Uncharacterized protein</fullName>
    </submittedName>
</protein>
<proteinExistence type="predicted"/>
<accession>A0A7K0CC09</accession>
<dbReference type="AlphaFoldDB" id="A0A7K0CC09"/>
<dbReference type="EMBL" id="WEGJ01000002">
    <property type="protein sequence ID" value="MQY10985.1"/>
    <property type="molecule type" value="Genomic_DNA"/>
</dbReference>
<evidence type="ECO:0000313" key="2">
    <source>
        <dbReference type="Proteomes" id="UP000466345"/>
    </source>
</evidence>
<comment type="caution">
    <text evidence="1">The sequence shown here is derived from an EMBL/GenBank/DDBJ whole genome shotgun (WGS) entry which is preliminary data.</text>
</comment>
<name>A0A7K0CC09_9ACTN</name>